<organism evidence="1 2">
    <name type="scientific">Amphritea balenae</name>
    <dbReference type="NCBI Taxonomy" id="452629"/>
    <lineage>
        <taxon>Bacteria</taxon>
        <taxon>Pseudomonadati</taxon>
        <taxon>Pseudomonadota</taxon>
        <taxon>Gammaproteobacteria</taxon>
        <taxon>Oceanospirillales</taxon>
        <taxon>Oceanospirillaceae</taxon>
        <taxon>Amphritea</taxon>
    </lineage>
</organism>
<dbReference type="PANTHER" id="PTHR35175">
    <property type="entry name" value="DUF1289 DOMAIN-CONTAINING PROTEIN"/>
    <property type="match status" value="1"/>
</dbReference>
<dbReference type="Proteomes" id="UP000267535">
    <property type="component" value="Unassembled WGS sequence"/>
</dbReference>
<keyword evidence="2" id="KW-1185">Reference proteome</keyword>
<dbReference type="AlphaFoldDB" id="A0A3P1SR91"/>
<name>A0A3P1SR91_9GAMM</name>
<evidence type="ECO:0000313" key="2">
    <source>
        <dbReference type="Proteomes" id="UP000267535"/>
    </source>
</evidence>
<proteinExistence type="predicted"/>
<gene>
    <name evidence="1" type="ORF">EHS89_12940</name>
</gene>
<dbReference type="OrthoDB" id="9811423at2"/>
<accession>A0A3P1SR91</accession>
<dbReference type="InterPro" id="IPR010710">
    <property type="entry name" value="DUF1289"/>
</dbReference>
<protein>
    <submittedName>
        <fullName evidence="1">DUF1289 domain-containing protein</fullName>
    </submittedName>
</protein>
<evidence type="ECO:0000313" key="1">
    <source>
        <dbReference type="EMBL" id="RRC98682.1"/>
    </source>
</evidence>
<dbReference type="PANTHER" id="PTHR35175:SF2">
    <property type="entry name" value="DUF1289 DOMAIN-CONTAINING PROTEIN"/>
    <property type="match status" value="1"/>
</dbReference>
<reference evidence="1 2" key="1">
    <citation type="submission" date="2018-11" db="EMBL/GenBank/DDBJ databases">
        <title>The draft genome sequence of Amphritea balenae JAMM 1525T.</title>
        <authorList>
            <person name="Fang Z."/>
            <person name="Zhang Y."/>
            <person name="Han X."/>
        </authorList>
    </citation>
    <scope>NUCLEOTIDE SEQUENCE [LARGE SCALE GENOMIC DNA]</scope>
    <source>
        <strain evidence="1 2">JAMM 1525</strain>
    </source>
</reference>
<dbReference type="Pfam" id="PF06945">
    <property type="entry name" value="DUF1289"/>
    <property type="match status" value="1"/>
</dbReference>
<sequence>MNEVNPVPSPCIGVCALDEQDVCIACRRTAIEIGEWGVMNNAQRIEVYDLIGERVRAEKLARDNNNESND</sequence>
<comment type="caution">
    <text evidence="1">The sequence shown here is derived from an EMBL/GenBank/DDBJ whole genome shotgun (WGS) entry which is preliminary data.</text>
</comment>
<dbReference type="EMBL" id="RQXV01000007">
    <property type="protein sequence ID" value="RRC98682.1"/>
    <property type="molecule type" value="Genomic_DNA"/>
</dbReference>